<dbReference type="AlphaFoldDB" id="A0A0M0K6J6"/>
<dbReference type="EC" id="4.2.1.93" evidence="6"/>
<dbReference type="CDD" id="cd01171">
    <property type="entry name" value="YXKO-related"/>
    <property type="match status" value="1"/>
</dbReference>
<dbReference type="InterPro" id="IPR000631">
    <property type="entry name" value="CARKD"/>
</dbReference>
<organism evidence="8 9">
    <name type="scientific">Chrysochromulina tobinii</name>
    <dbReference type="NCBI Taxonomy" id="1460289"/>
    <lineage>
        <taxon>Eukaryota</taxon>
        <taxon>Haptista</taxon>
        <taxon>Haptophyta</taxon>
        <taxon>Prymnesiophyceae</taxon>
        <taxon>Prymnesiales</taxon>
        <taxon>Chrysochromulinaceae</taxon>
        <taxon>Chrysochromulina</taxon>
    </lineage>
</organism>
<evidence type="ECO:0000313" key="8">
    <source>
        <dbReference type="EMBL" id="KOO34237.1"/>
    </source>
</evidence>
<dbReference type="Proteomes" id="UP000037460">
    <property type="component" value="Unassembled WGS sequence"/>
</dbReference>
<sequence length="336" mass="35106">MTPSLATCRLLVPPLTSSACKGQAGKIGVIGGCVEYAGAPFYAAISALKLGADLSHVFCDEQAAGPIKGYSPEIIVHGCMRGGGTKPDDAETRRQADEICKWFPALSALVVGPGLGRDPTLQAVAALVVERAVSVAMPCVIDADGLRLVLDRPEIVRGSPWTVLTPNKPEYLRLTEALLTEDKMRIESVDDAQELLKLARLLGGPTIVRKGPRDLISDGTCVAENGEPGSLKRSGGQGDVLAGTIATLLSWAKAASPCLPSGCPPAPVLAAYTGCLLTRRFSAAAFNMCSPNSNPAPRAKFERAPSKLTAAEGCVAWSILFHPSQASASDDGTRPY</sequence>
<dbReference type="SUPFAM" id="SSF53613">
    <property type="entry name" value="Ribokinase-like"/>
    <property type="match status" value="1"/>
</dbReference>
<evidence type="ECO:0000259" key="7">
    <source>
        <dbReference type="PROSITE" id="PS51383"/>
    </source>
</evidence>
<keyword evidence="5 6" id="KW-0456">Lyase</keyword>
<reference evidence="9" key="1">
    <citation type="journal article" date="2015" name="PLoS Genet.">
        <title>Genome Sequence and Transcriptome Analyses of Chrysochromulina tobin: Metabolic Tools for Enhanced Algal Fitness in the Prominent Order Prymnesiales (Haptophyceae).</title>
        <authorList>
            <person name="Hovde B.T."/>
            <person name="Deodato C.R."/>
            <person name="Hunsperger H.M."/>
            <person name="Ryken S.A."/>
            <person name="Yost W."/>
            <person name="Jha R.K."/>
            <person name="Patterson J."/>
            <person name="Monnat R.J. Jr."/>
            <person name="Barlow S.B."/>
            <person name="Starkenburg S.R."/>
            <person name="Cattolico R.A."/>
        </authorList>
    </citation>
    <scope>NUCLEOTIDE SEQUENCE</scope>
    <source>
        <strain evidence="9">CCMP291</strain>
    </source>
</reference>
<dbReference type="GO" id="GO:0110051">
    <property type="term" value="P:metabolite repair"/>
    <property type="evidence" value="ECO:0007669"/>
    <property type="project" value="TreeGrafter"/>
</dbReference>
<feature type="binding site" evidence="6">
    <location>
        <begin position="229"/>
        <end position="238"/>
    </location>
    <ligand>
        <name>ATP</name>
        <dbReference type="ChEBI" id="CHEBI:30616"/>
    </ligand>
</feature>
<keyword evidence="2 6" id="KW-0067">ATP-binding</keyword>
<dbReference type="OrthoDB" id="8110916at2759"/>
<gene>
    <name evidence="8" type="ORF">Ctob_014437</name>
</gene>
<keyword evidence="3" id="KW-0521">NADP</keyword>
<evidence type="ECO:0000313" key="9">
    <source>
        <dbReference type="Proteomes" id="UP000037460"/>
    </source>
</evidence>
<dbReference type="PROSITE" id="PS01050">
    <property type="entry name" value="YJEF_C_2"/>
    <property type="match status" value="1"/>
</dbReference>
<evidence type="ECO:0000256" key="1">
    <source>
        <dbReference type="ARBA" id="ARBA00022741"/>
    </source>
</evidence>
<feature type="domain" description="YjeF C-terminal" evidence="7">
    <location>
        <begin position="4"/>
        <end position="336"/>
    </location>
</feature>
<feature type="binding site" evidence="6">
    <location>
        <position position="114"/>
    </location>
    <ligand>
        <name>(6S)-NADPHX</name>
        <dbReference type="ChEBI" id="CHEBI:64076"/>
    </ligand>
</feature>
<feature type="binding site" evidence="6">
    <location>
        <begin position="210"/>
        <end position="214"/>
    </location>
    <ligand>
        <name>ATP</name>
        <dbReference type="ChEBI" id="CHEBI:30616"/>
    </ligand>
</feature>
<comment type="cofactor">
    <cofactor evidence="6">
        <name>Mg(2+)</name>
        <dbReference type="ChEBI" id="CHEBI:18420"/>
    </cofactor>
</comment>
<comment type="catalytic activity">
    <reaction evidence="6">
        <text>(6S)-NADHX + ATP = ADP + phosphate + NADH + H(+)</text>
        <dbReference type="Rhea" id="RHEA:19017"/>
        <dbReference type="ChEBI" id="CHEBI:15378"/>
        <dbReference type="ChEBI" id="CHEBI:30616"/>
        <dbReference type="ChEBI" id="CHEBI:43474"/>
        <dbReference type="ChEBI" id="CHEBI:57945"/>
        <dbReference type="ChEBI" id="CHEBI:64074"/>
        <dbReference type="ChEBI" id="CHEBI:456216"/>
        <dbReference type="EC" id="4.2.1.93"/>
    </reaction>
</comment>
<proteinExistence type="inferred from homology"/>
<keyword evidence="1 6" id="KW-0547">Nucleotide-binding</keyword>
<evidence type="ECO:0000256" key="4">
    <source>
        <dbReference type="ARBA" id="ARBA00023027"/>
    </source>
</evidence>
<dbReference type="GO" id="GO:0046496">
    <property type="term" value="P:nicotinamide nucleotide metabolic process"/>
    <property type="evidence" value="ECO:0007669"/>
    <property type="project" value="UniProtKB-UniRule"/>
</dbReference>
<dbReference type="GO" id="GO:0016301">
    <property type="term" value="F:kinase activity"/>
    <property type="evidence" value="ECO:0007669"/>
    <property type="project" value="UniProtKB-KW"/>
</dbReference>
<feature type="binding site" evidence="6">
    <location>
        <position position="239"/>
    </location>
    <ligand>
        <name>(6S)-NADPHX</name>
        <dbReference type="ChEBI" id="CHEBI:64076"/>
    </ligand>
</feature>
<keyword evidence="8" id="KW-0808">Transferase</keyword>
<comment type="catalytic activity">
    <reaction evidence="6">
        <text>(6S)-NADPHX + ATP = ADP + phosphate + NADPH + H(+)</text>
        <dbReference type="Rhea" id="RHEA:32231"/>
        <dbReference type="ChEBI" id="CHEBI:15378"/>
        <dbReference type="ChEBI" id="CHEBI:30616"/>
        <dbReference type="ChEBI" id="CHEBI:43474"/>
        <dbReference type="ChEBI" id="CHEBI:57783"/>
        <dbReference type="ChEBI" id="CHEBI:64076"/>
        <dbReference type="ChEBI" id="CHEBI:456216"/>
        <dbReference type="EC" id="4.2.1.93"/>
    </reaction>
</comment>
<dbReference type="HAMAP" id="MF_01965">
    <property type="entry name" value="NADHX_dehydratase"/>
    <property type="match status" value="1"/>
</dbReference>
<dbReference type="NCBIfam" id="TIGR00196">
    <property type="entry name" value="yjeF_cterm"/>
    <property type="match status" value="1"/>
</dbReference>
<dbReference type="PANTHER" id="PTHR12592:SF0">
    <property type="entry name" value="ATP-DEPENDENT (S)-NAD(P)H-HYDRATE DEHYDRATASE"/>
    <property type="match status" value="1"/>
</dbReference>
<dbReference type="PROSITE" id="PS51383">
    <property type="entry name" value="YJEF_C_3"/>
    <property type="match status" value="1"/>
</dbReference>
<dbReference type="InterPro" id="IPR017953">
    <property type="entry name" value="Carbohydrate_kinase_pred_CS"/>
</dbReference>
<comment type="caution">
    <text evidence="8">The sequence shown here is derived from an EMBL/GenBank/DDBJ whole genome shotgun (WGS) entry which is preliminary data.</text>
</comment>
<name>A0A0M0K6J6_9EUKA</name>
<evidence type="ECO:0000256" key="3">
    <source>
        <dbReference type="ARBA" id="ARBA00022857"/>
    </source>
</evidence>
<accession>A0A0M0K6J6</accession>
<comment type="function">
    <text evidence="6">Catalyzes the dehydration of the S-form of NAD(P)HX at the expense of ATP, which is converted to ADP. Together with NAD(P)HX epimerase, which catalyzes the epimerization of the S- and R-forms, the enzyme allows the repair of both epimers of NAD(P)HX, a damaged form of NAD(P)H that is a result of enzymatic or heat-dependent hydration.</text>
</comment>
<dbReference type="Pfam" id="PF01256">
    <property type="entry name" value="Carb_kinase"/>
    <property type="match status" value="1"/>
</dbReference>
<dbReference type="GO" id="GO:0005524">
    <property type="term" value="F:ATP binding"/>
    <property type="evidence" value="ECO:0007669"/>
    <property type="project" value="UniProtKB-KW"/>
</dbReference>
<dbReference type="PANTHER" id="PTHR12592">
    <property type="entry name" value="ATP-DEPENDENT (S)-NAD(P)H-HYDRATE DEHYDRATASE FAMILY MEMBER"/>
    <property type="match status" value="1"/>
</dbReference>
<evidence type="ECO:0000256" key="6">
    <source>
        <dbReference type="HAMAP-Rule" id="MF_03157"/>
    </source>
</evidence>
<evidence type="ECO:0000256" key="2">
    <source>
        <dbReference type="ARBA" id="ARBA00022840"/>
    </source>
</evidence>
<protein>
    <recommendedName>
        <fullName evidence="6">ATP-dependent (S)-NAD(P)H-hydrate dehydratase</fullName>
        <ecNumber evidence="6">4.2.1.93</ecNumber>
    </recommendedName>
    <alternativeName>
        <fullName evidence="6">ATP-dependent NAD(P)HX dehydratase</fullName>
    </alternativeName>
</protein>
<dbReference type="InterPro" id="IPR029056">
    <property type="entry name" value="Ribokinase-like"/>
</dbReference>
<keyword evidence="9" id="KW-1185">Reference proteome</keyword>
<feature type="binding site" evidence="6">
    <location>
        <begin position="167"/>
        <end position="173"/>
    </location>
    <ligand>
        <name>(6S)-NADPHX</name>
        <dbReference type="ChEBI" id="CHEBI:64076"/>
    </ligand>
</feature>
<keyword evidence="8" id="KW-0418">Kinase</keyword>
<dbReference type="Gene3D" id="3.40.1190.20">
    <property type="match status" value="1"/>
</dbReference>
<dbReference type="GO" id="GO:0047453">
    <property type="term" value="F:ATP-dependent NAD(P)H-hydrate dehydratase activity"/>
    <property type="evidence" value="ECO:0007669"/>
    <property type="project" value="UniProtKB-UniRule"/>
</dbReference>
<evidence type="ECO:0000256" key="5">
    <source>
        <dbReference type="ARBA" id="ARBA00023239"/>
    </source>
</evidence>
<keyword evidence="6" id="KW-0597">Phosphoprotein</keyword>
<dbReference type="EMBL" id="JWZX01001284">
    <property type="protein sequence ID" value="KOO34237.1"/>
    <property type="molecule type" value="Genomic_DNA"/>
</dbReference>
<comment type="similarity">
    <text evidence="6">Belongs to the NnrD/CARKD family.</text>
</comment>
<keyword evidence="4 6" id="KW-0520">NAD</keyword>